<feature type="compositionally biased region" description="Basic and acidic residues" evidence="10">
    <location>
        <begin position="319"/>
        <end position="346"/>
    </location>
</feature>
<keyword evidence="12" id="KW-0966">Cell projection</keyword>
<dbReference type="GO" id="GO:0015031">
    <property type="term" value="P:protein transport"/>
    <property type="evidence" value="ECO:0007669"/>
    <property type="project" value="UniProtKB-KW"/>
</dbReference>
<keyword evidence="5" id="KW-0813">Transport</keyword>
<evidence type="ECO:0000256" key="9">
    <source>
        <dbReference type="ARBA" id="ARBA00023225"/>
    </source>
</evidence>
<dbReference type="AlphaFoldDB" id="A0AAN2BLP1"/>
<comment type="function">
    <text evidence="1">Needed for flagellar regrowth and assembly.</text>
</comment>
<evidence type="ECO:0000313" key="12">
    <source>
        <dbReference type="EMBL" id="BCD99242.1"/>
    </source>
</evidence>
<dbReference type="PANTHER" id="PTHR34982:SF1">
    <property type="entry name" value="FLAGELLAR ASSEMBLY PROTEIN FLIH"/>
    <property type="match status" value="1"/>
</dbReference>
<feature type="compositionally biased region" description="Polar residues" evidence="10">
    <location>
        <begin position="42"/>
        <end position="52"/>
    </location>
</feature>
<keyword evidence="8" id="KW-0653">Protein transport</keyword>
<evidence type="ECO:0000256" key="8">
    <source>
        <dbReference type="ARBA" id="ARBA00022927"/>
    </source>
</evidence>
<dbReference type="Proteomes" id="UP001320119">
    <property type="component" value="Chromosome"/>
</dbReference>
<proteinExistence type="inferred from homology"/>
<evidence type="ECO:0000313" key="13">
    <source>
        <dbReference type="Proteomes" id="UP001320119"/>
    </source>
</evidence>
<feature type="region of interest" description="Disordered" evidence="10">
    <location>
        <begin position="268"/>
        <end position="392"/>
    </location>
</feature>
<evidence type="ECO:0000256" key="3">
    <source>
        <dbReference type="ARBA" id="ARBA00006602"/>
    </source>
</evidence>
<dbReference type="GO" id="GO:0009288">
    <property type="term" value="C:bacterial-type flagellum"/>
    <property type="evidence" value="ECO:0007669"/>
    <property type="project" value="InterPro"/>
</dbReference>
<evidence type="ECO:0000256" key="4">
    <source>
        <dbReference type="ARBA" id="ARBA00016507"/>
    </source>
</evidence>
<sequence length="392" mass="42196">MSAQPPGRIPFEDIASAKSWLLPEVNGKVINGDEQRKRKTQAGKNKAQQNKRSAPESPVVSEDVDPPEPEQVKGVTAQQLEEITQAAEQDGFDKGYAEGLEQGKLDGRKAGYSEGIKAGTEQAESEHGQWLKEQGQHLQQLCEALFSPLEHQQQALADTTLDLALGLAKHILQQELQLDSRKIIAVVDRALEALPPVEKNIALYLHPDDANAYRDYAPQPIAADVIHEDASLTRGSCSVKSEHSYIDYSVAARLDEFVAALADKPFDSSAATSEVPSFEREPVSQPISQPKEPQAAIAAEVPQQAQAEASTLSPQPENKGAEGEGGDDGRDDWRDGEGPEVNKKEGVTGGGSDTEAQEELLKAPLEKQADQAQGPVRPESQAPAGEGRAVDD</sequence>
<dbReference type="Pfam" id="PF02108">
    <property type="entry name" value="FliH"/>
    <property type="match status" value="1"/>
</dbReference>
<dbReference type="RefSeq" id="WP_236984317.1">
    <property type="nucleotide sequence ID" value="NZ_AP023086.1"/>
</dbReference>
<gene>
    <name evidence="12" type="ORF">MARGE09_P3443</name>
</gene>
<dbReference type="InterPro" id="IPR000563">
    <property type="entry name" value="Flag_FliH"/>
</dbReference>
<organism evidence="12 13">
    <name type="scientific">Marinagarivorans cellulosilyticus</name>
    <dbReference type="NCBI Taxonomy" id="2721545"/>
    <lineage>
        <taxon>Bacteria</taxon>
        <taxon>Pseudomonadati</taxon>
        <taxon>Pseudomonadota</taxon>
        <taxon>Gammaproteobacteria</taxon>
        <taxon>Cellvibrionales</taxon>
        <taxon>Cellvibrionaceae</taxon>
        <taxon>Marinagarivorans</taxon>
    </lineage>
</organism>
<evidence type="ECO:0000259" key="11">
    <source>
        <dbReference type="Pfam" id="PF02108"/>
    </source>
</evidence>
<dbReference type="PRINTS" id="PR01003">
    <property type="entry name" value="FLGFLIH"/>
</dbReference>
<keyword evidence="12" id="KW-0282">Flagellum</keyword>
<evidence type="ECO:0000256" key="6">
    <source>
        <dbReference type="ARBA" id="ARBA00022490"/>
    </source>
</evidence>
<protein>
    <recommendedName>
        <fullName evidence="4">Flagellar assembly protein FliH</fullName>
    </recommendedName>
</protein>
<keyword evidence="9" id="KW-1006">Bacterial flagellum protein export</keyword>
<dbReference type="GO" id="GO:0071973">
    <property type="term" value="P:bacterial-type flagellum-dependent cell motility"/>
    <property type="evidence" value="ECO:0007669"/>
    <property type="project" value="InterPro"/>
</dbReference>
<feature type="compositionally biased region" description="Low complexity" evidence="10">
    <location>
        <begin position="292"/>
        <end position="309"/>
    </location>
</feature>
<dbReference type="GO" id="GO:0044781">
    <property type="term" value="P:bacterial-type flagellum organization"/>
    <property type="evidence" value="ECO:0007669"/>
    <property type="project" value="UniProtKB-KW"/>
</dbReference>
<comment type="subcellular location">
    <subcellularLocation>
        <location evidence="2">Cytoplasm</location>
    </subcellularLocation>
</comment>
<dbReference type="InterPro" id="IPR051472">
    <property type="entry name" value="T3SS_Stator/FliH"/>
</dbReference>
<dbReference type="GO" id="GO:0003774">
    <property type="term" value="F:cytoskeletal motor activity"/>
    <property type="evidence" value="ECO:0007669"/>
    <property type="project" value="InterPro"/>
</dbReference>
<name>A0AAN2BLP1_9GAMM</name>
<dbReference type="GO" id="GO:0005829">
    <property type="term" value="C:cytosol"/>
    <property type="evidence" value="ECO:0007669"/>
    <property type="project" value="TreeGrafter"/>
</dbReference>
<feature type="region of interest" description="Disordered" evidence="10">
    <location>
        <begin position="25"/>
        <end position="77"/>
    </location>
</feature>
<feature type="compositionally biased region" description="Basic and acidic residues" evidence="10">
    <location>
        <begin position="359"/>
        <end position="369"/>
    </location>
</feature>
<keyword evidence="12" id="KW-0969">Cilium</keyword>
<comment type="similarity">
    <text evidence="3">Belongs to the FliH family.</text>
</comment>
<keyword evidence="7" id="KW-1005">Bacterial flagellum biogenesis</keyword>
<evidence type="ECO:0000256" key="5">
    <source>
        <dbReference type="ARBA" id="ARBA00022448"/>
    </source>
</evidence>
<dbReference type="PANTHER" id="PTHR34982">
    <property type="entry name" value="YOP PROTEINS TRANSLOCATION PROTEIN L"/>
    <property type="match status" value="1"/>
</dbReference>
<reference evidence="12 13" key="1">
    <citation type="journal article" date="2022" name="IScience">
        <title>An ultrasensitive nanofiber-based assay for enzymatic hydrolysis and deep-sea microbial degradation of cellulose.</title>
        <authorList>
            <person name="Tsudome M."/>
            <person name="Tachioka M."/>
            <person name="Miyazaki M."/>
            <person name="Uchimura K."/>
            <person name="Tsuda M."/>
            <person name="Takaki Y."/>
            <person name="Deguchi S."/>
        </authorList>
    </citation>
    <scope>NUCLEOTIDE SEQUENCE [LARGE SCALE GENOMIC DNA]</scope>
    <source>
        <strain evidence="12 13">GE09</strain>
    </source>
</reference>
<accession>A0AAN2BLP1</accession>
<evidence type="ECO:0000256" key="1">
    <source>
        <dbReference type="ARBA" id="ARBA00003041"/>
    </source>
</evidence>
<evidence type="ECO:0000256" key="7">
    <source>
        <dbReference type="ARBA" id="ARBA00022795"/>
    </source>
</evidence>
<feature type="domain" description="Flagellar assembly protein FliH/Type III secretion system HrpE" evidence="11">
    <location>
        <begin position="133"/>
        <end position="256"/>
    </location>
</feature>
<keyword evidence="6" id="KW-0963">Cytoplasm</keyword>
<dbReference type="InterPro" id="IPR018035">
    <property type="entry name" value="Flagellar_FliH/T3SS_HrpE"/>
</dbReference>
<evidence type="ECO:0000256" key="10">
    <source>
        <dbReference type="SAM" id="MobiDB-lite"/>
    </source>
</evidence>
<dbReference type="EMBL" id="AP023086">
    <property type="protein sequence ID" value="BCD99242.1"/>
    <property type="molecule type" value="Genomic_DNA"/>
</dbReference>
<evidence type="ECO:0000256" key="2">
    <source>
        <dbReference type="ARBA" id="ARBA00004496"/>
    </source>
</evidence>
<dbReference type="KEGG" id="marq:MARGE09_P3443"/>
<keyword evidence="13" id="KW-1185">Reference proteome</keyword>